<protein>
    <recommendedName>
        <fullName evidence="3">CHAT domain-containing protein</fullName>
    </recommendedName>
</protein>
<keyword evidence="2" id="KW-1185">Reference proteome</keyword>
<dbReference type="EMBL" id="CP016268">
    <property type="protein sequence ID" value="ANO52330.1"/>
    <property type="molecule type" value="Genomic_DNA"/>
</dbReference>
<name>A0A193LIJ0_9GAMM</name>
<accession>A0A193LIJ0</accession>
<dbReference type="STRING" id="1548547.BA177_15060"/>
<dbReference type="Proteomes" id="UP000092695">
    <property type="component" value="Chromosome"/>
</dbReference>
<dbReference type="Gene3D" id="3.40.50.1460">
    <property type="match status" value="1"/>
</dbReference>
<sequence length="287" mass="32660">MLQPGQGRFNSIVILDSIPDGEMNTALKLKSELEDIADYISEGLLSQYFKIGGKSDLISAVEQITNYAETHGLKPWLHFEGHGAQDESGLVLADGEYVSWDEFREIIVPLNVATDLNLILVFATCFGGSFARSMRTTERAPVLALIGPTSELSAGDVQTDFCAFYRTFFETGSLGEANDALNRRVGSGLYYRVTAESFFYEVWISYKQKMCDEYALRTRAKSIRNRMKSETNERVPGVSSIVRTLRREEPRQFCLFRDTYFMYDINNSNRSRFPVTYEEAERRVVSR</sequence>
<dbReference type="KEGG" id="woc:BA177_15060"/>
<reference evidence="1 2" key="1">
    <citation type="submission" date="2016-06" db="EMBL/GenBank/DDBJ databases">
        <title>Complete genome sequence of a deep-branching marine Gamma Proteobacterium Woeseia oceani type strain XK5.</title>
        <authorList>
            <person name="Mu D."/>
            <person name="Du Z."/>
        </authorList>
    </citation>
    <scope>NUCLEOTIDE SEQUENCE [LARGE SCALE GENOMIC DNA]</scope>
    <source>
        <strain evidence="1 2">XK5</strain>
    </source>
</reference>
<dbReference type="AlphaFoldDB" id="A0A193LIJ0"/>
<evidence type="ECO:0008006" key="3">
    <source>
        <dbReference type="Google" id="ProtNLM"/>
    </source>
</evidence>
<evidence type="ECO:0000313" key="2">
    <source>
        <dbReference type="Proteomes" id="UP000092695"/>
    </source>
</evidence>
<proteinExistence type="predicted"/>
<evidence type="ECO:0000313" key="1">
    <source>
        <dbReference type="EMBL" id="ANO52330.1"/>
    </source>
</evidence>
<organism evidence="1 2">
    <name type="scientific">Woeseia oceani</name>
    <dbReference type="NCBI Taxonomy" id="1548547"/>
    <lineage>
        <taxon>Bacteria</taxon>
        <taxon>Pseudomonadati</taxon>
        <taxon>Pseudomonadota</taxon>
        <taxon>Gammaproteobacteria</taxon>
        <taxon>Woeseiales</taxon>
        <taxon>Woeseiaceae</taxon>
        <taxon>Woeseia</taxon>
    </lineage>
</organism>
<gene>
    <name evidence="1" type="ORF">BA177_15060</name>
</gene>